<comment type="cofactor">
    <cofactor evidence="1 10">
        <name>pyridoxal 5'-phosphate</name>
        <dbReference type="ChEBI" id="CHEBI:597326"/>
    </cofactor>
</comment>
<dbReference type="EMBL" id="FR746099">
    <property type="protein sequence ID" value="CCC41621.1"/>
    <property type="molecule type" value="Genomic_DNA"/>
</dbReference>
<comment type="catalytic activity">
    <reaction evidence="9 10">
        <text>L-histidinol phosphate + 2-oxoglutarate = 3-(imidazol-4-yl)-2-oxopropyl phosphate + L-glutamate</text>
        <dbReference type="Rhea" id="RHEA:23744"/>
        <dbReference type="ChEBI" id="CHEBI:16810"/>
        <dbReference type="ChEBI" id="CHEBI:29985"/>
        <dbReference type="ChEBI" id="CHEBI:57766"/>
        <dbReference type="ChEBI" id="CHEBI:57980"/>
        <dbReference type="EC" id="2.6.1.9"/>
    </reaction>
</comment>
<reference evidence="13 14" key="1">
    <citation type="journal article" date="2011" name="PLoS ONE">
        <title>Haloquadratum walsbyi: limited diversity in a global pond.</title>
        <authorList>
            <person name="Dyall-Smith M."/>
            <person name="Pfeiffer F."/>
            <person name="Klee K."/>
            <person name="Palm P."/>
            <person name="Gross K."/>
            <person name="Schuster S.C."/>
            <person name="Rampp M."/>
            <person name="Oesterhelt D."/>
        </authorList>
    </citation>
    <scope>NUCLEOTIDE SEQUENCE [LARGE SCALE GENOMIC DNA]</scope>
    <source>
        <strain evidence="14">DSM 16854 / JCM 12705 / C23</strain>
    </source>
</reference>
<keyword evidence="5 10" id="KW-0028">Amino-acid biosynthesis</keyword>
<dbReference type="KEGG" id="hwc:Hqrw_3888"/>
<dbReference type="CDD" id="cd00609">
    <property type="entry name" value="AAT_like"/>
    <property type="match status" value="1"/>
</dbReference>
<gene>
    <name evidence="10 13" type="primary">hisC</name>
    <name evidence="13" type="ordered locus">Hqrw_3888</name>
</gene>
<proteinExistence type="inferred from homology"/>
<dbReference type="AlphaFoldDB" id="G0LF58"/>
<dbReference type="GO" id="GO:0030170">
    <property type="term" value="F:pyridoxal phosphate binding"/>
    <property type="evidence" value="ECO:0007669"/>
    <property type="project" value="InterPro"/>
</dbReference>
<dbReference type="InterPro" id="IPR005861">
    <property type="entry name" value="HisP_aminotrans"/>
</dbReference>
<dbReference type="SUPFAM" id="SSF53383">
    <property type="entry name" value="PLP-dependent transferases"/>
    <property type="match status" value="1"/>
</dbReference>
<dbReference type="HAMAP" id="MF_01023">
    <property type="entry name" value="HisC_aminotrans_2"/>
    <property type="match status" value="1"/>
</dbReference>
<comment type="similarity">
    <text evidence="3 10">Belongs to the class-II pyridoxal-phosphate-dependent aminotransferase family. Histidinol-phosphate aminotransferase subfamily.</text>
</comment>
<evidence type="ECO:0000256" key="2">
    <source>
        <dbReference type="ARBA" id="ARBA00005011"/>
    </source>
</evidence>
<dbReference type="InterPro" id="IPR015421">
    <property type="entry name" value="PyrdxlP-dep_Trfase_major"/>
</dbReference>
<feature type="domain" description="Aminotransferase class I/classII large" evidence="12">
    <location>
        <begin position="32"/>
        <end position="351"/>
    </location>
</feature>
<evidence type="ECO:0000256" key="10">
    <source>
        <dbReference type="HAMAP-Rule" id="MF_01023"/>
    </source>
</evidence>
<dbReference type="InterPro" id="IPR050106">
    <property type="entry name" value="HistidinolP_aminotransfase"/>
</dbReference>
<dbReference type="UniPathway" id="UPA00031">
    <property type="reaction ID" value="UER00012"/>
</dbReference>
<dbReference type="GO" id="GO:0004400">
    <property type="term" value="F:histidinol-phosphate transaminase activity"/>
    <property type="evidence" value="ECO:0007669"/>
    <property type="project" value="UniProtKB-UniRule"/>
</dbReference>
<dbReference type="RefSeq" id="WP_014556952.1">
    <property type="nucleotide sequence ID" value="NC_017459.1"/>
</dbReference>
<dbReference type="GeneID" id="12448766"/>
<keyword evidence="7 10" id="KW-0663">Pyridoxal phosphate</keyword>
<dbReference type="PROSITE" id="PS00599">
    <property type="entry name" value="AA_TRANSFER_CLASS_2"/>
    <property type="match status" value="1"/>
</dbReference>
<dbReference type="Gene3D" id="3.90.1150.10">
    <property type="entry name" value="Aspartate Aminotransferase, domain 1"/>
    <property type="match status" value="1"/>
</dbReference>
<dbReference type="OrthoDB" id="9929at2157"/>
<evidence type="ECO:0000313" key="14">
    <source>
        <dbReference type="Proteomes" id="UP000007954"/>
    </source>
</evidence>
<accession>G0LF58</accession>
<evidence type="ECO:0000256" key="1">
    <source>
        <dbReference type="ARBA" id="ARBA00001933"/>
    </source>
</evidence>
<protein>
    <recommendedName>
        <fullName evidence="10">Histidinol-phosphate aminotransferase</fullName>
        <ecNumber evidence="10">2.6.1.9</ecNumber>
    </recommendedName>
    <alternativeName>
        <fullName evidence="10">Imidazole acetol-phosphate transaminase</fullName>
    </alternativeName>
</protein>
<name>G0LF58_HALWC</name>
<evidence type="ECO:0000256" key="7">
    <source>
        <dbReference type="ARBA" id="ARBA00022898"/>
    </source>
</evidence>
<evidence type="ECO:0000256" key="3">
    <source>
        <dbReference type="ARBA" id="ARBA00007970"/>
    </source>
</evidence>
<evidence type="ECO:0000259" key="12">
    <source>
        <dbReference type="Pfam" id="PF00155"/>
    </source>
</evidence>
<evidence type="ECO:0000256" key="9">
    <source>
        <dbReference type="ARBA" id="ARBA00047481"/>
    </source>
</evidence>
<evidence type="ECO:0000256" key="5">
    <source>
        <dbReference type="ARBA" id="ARBA00022605"/>
    </source>
</evidence>
<evidence type="ECO:0000256" key="8">
    <source>
        <dbReference type="ARBA" id="ARBA00023102"/>
    </source>
</evidence>
<dbReference type="Proteomes" id="UP000007954">
    <property type="component" value="Chromosome"/>
</dbReference>
<dbReference type="InterPro" id="IPR001917">
    <property type="entry name" value="Aminotrans_II_pyridoxalP_BS"/>
</dbReference>
<keyword evidence="4 10" id="KW-0032">Aminotransferase</keyword>
<comment type="pathway">
    <text evidence="2 10">Amino-acid biosynthesis; L-histidine biosynthesis; L-histidine from 5-phospho-alpha-D-ribose 1-diphosphate: step 7/9.</text>
</comment>
<evidence type="ECO:0000313" key="13">
    <source>
        <dbReference type="EMBL" id="CCC41621.1"/>
    </source>
</evidence>
<dbReference type="Pfam" id="PF00155">
    <property type="entry name" value="Aminotran_1_2"/>
    <property type="match status" value="1"/>
</dbReference>
<dbReference type="InterPro" id="IPR015422">
    <property type="entry name" value="PyrdxlP-dep_Trfase_small"/>
</dbReference>
<organism evidence="13 14">
    <name type="scientific">Haloquadratum walsbyi (strain DSM 16854 / JCM 12705 / C23)</name>
    <dbReference type="NCBI Taxonomy" id="768065"/>
    <lineage>
        <taxon>Archaea</taxon>
        <taxon>Methanobacteriati</taxon>
        <taxon>Methanobacteriota</taxon>
        <taxon>Stenosarchaea group</taxon>
        <taxon>Halobacteria</taxon>
        <taxon>Halobacteriales</taxon>
        <taxon>Haloferacaceae</taxon>
        <taxon>Haloquadratum</taxon>
    </lineage>
</organism>
<dbReference type="InterPro" id="IPR004839">
    <property type="entry name" value="Aminotransferase_I/II_large"/>
</dbReference>
<evidence type="ECO:0000256" key="4">
    <source>
        <dbReference type="ARBA" id="ARBA00022576"/>
    </source>
</evidence>
<feature type="modified residue" description="N6-(pyridoxal phosphate)lysine" evidence="10">
    <location>
        <position position="222"/>
    </location>
</feature>
<dbReference type="PANTHER" id="PTHR43643:SF6">
    <property type="entry name" value="HISTIDINOL-PHOSPHATE AMINOTRANSFERASE"/>
    <property type="match status" value="1"/>
</dbReference>
<dbReference type="Gene3D" id="3.40.640.10">
    <property type="entry name" value="Type I PLP-dependent aspartate aminotransferase-like (Major domain)"/>
    <property type="match status" value="1"/>
</dbReference>
<sequence>MQPRDLSAHEPYVPGRGTKEVARELEVDPDSLIKLSSNENPHGPSPAAVDAIADTAETVNTYPKSSHTDLTARIADYWGLSPEQIWLSPGADGAIDYLSRAFLTPGDTMLISDPGFSYYPMSARYHHGSIRTYPVSKEQDFQQRASDILTQYDDERLLYVTTPHNPSGSELPIPEITALAEGVDDQTLIVIDEAYGEYSNNPSAIKLIQEYDNIAVLRTFSKAYGLAGLRIGYAAVPESWADAYARINTPFAANKTACQAALAAIEDQSHVEHSIETARWAREHYREELDARTWPSGGNFVLCEVGDGNAVAEAAKQEGVIIRDTTSFGLPECVRISCGTREQTKRAVDIISAVIEDVETAATATESGVETEVGRP</sequence>
<dbReference type="InterPro" id="IPR015424">
    <property type="entry name" value="PyrdxlP-dep_Trfase"/>
</dbReference>
<dbReference type="PANTHER" id="PTHR43643">
    <property type="entry name" value="HISTIDINOL-PHOSPHATE AMINOTRANSFERASE 2"/>
    <property type="match status" value="1"/>
</dbReference>
<dbReference type="NCBIfam" id="TIGR01141">
    <property type="entry name" value="hisC"/>
    <property type="match status" value="1"/>
</dbReference>
<dbReference type="GO" id="GO:0000105">
    <property type="term" value="P:L-histidine biosynthetic process"/>
    <property type="evidence" value="ECO:0007669"/>
    <property type="project" value="UniProtKB-UniRule"/>
</dbReference>
<dbReference type="EC" id="2.6.1.9" evidence="10"/>
<evidence type="ECO:0000256" key="11">
    <source>
        <dbReference type="SAM" id="MobiDB-lite"/>
    </source>
</evidence>
<dbReference type="HOGENOM" id="CLU_017584_3_3_2"/>
<feature type="region of interest" description="Disordered" evidence="11">
    <location>
        <begin position="1"/>
        <end position="21"/>
    </location>
</feature>
<evidence type="ECO:0000256" key="6">
    <source>
        <dbReference type="ARBA" id="ARBA00022679"/>
    </source>
</evidence>
<keyword evidence="6 10" id="KW-0808">Transferase</keyword>
<keyword evidence="8 10" id="KW-0368">Histidine biosynthesis</keyword>